<sequence>MVVQGSFSLRLINAANMKQIPEHSSSTGKVFVTMKPNEDFFVQLEVNGNSALQDRNIVYQTFVSNNHSSNDERKPRSSFKRRLTTTNQQDHERRMFRFENPTKGHPHASSGVMEKVTVRVYEQQSSIPSQAGTAKRRLLVETITIHCLVLPSSSSKTGLAADVVSRIPAIDSLDAGKISPSVWGSHQTFQCMYSPLTASRISPDRMNLQKARRLIL</sequence>
<dbReference type="EMBL" id="CAICTM010000081">
    <property type="protein sequence ID" value="CAB9500344.1"/>
    <property type="molecule type" value="Genomic_DNA"/>
</dbReference>
<evidence type="ECO:0000256" key="1">
    <source>
        <dbReference type="SAM" id="MobiDB-lite"/>
    </source>
</evidence>
<reference evidence="2" key="1">
    <citation type="submission" date="2020-06" db="EMBL/GenBank/DDBJ databases">
        <authorList>
            <consortium name="Plant Systems Biology data submission"/>
        </authorList>
    </citation>
    <scope>NUCLEOTIDE SEQUENCE</scope>
    <source>
        <strain evidence="2">D6</strain>
    </source>
</reference>
<name>A0A9N8DIJ5_9STRA</name>
<dbReference type="Proteomes" id="UP001153069">
    <property type="component" value="Unassembled WGS sequence"/>
</dbReference>
<organism evidence="2 3">
    <name type="scientific">Seminavis robusta</name>
    <dbReference type="NCBI Taxonomy" id="568900"/>
    <lineage>
        <taxon>Eukaryota</taxon>
        <taxon>Sar</taxon>
        <taxon>Stramenopiles</taxon>
        <taxon>Ochrophyta</taxon>
        <taxon>Bacillariophyta</taxon>
        <taxon>Bacillariophyceae</taxon>
        <taxon>Bacillariophycidae</taxon>
        <taxon>Naviculales</taxon>
        <taxon>Naviculaceae</taxon>
        <taxon>Seminavis</taxon>
    </lineage>
</organism>
<proteinExistence type="predicted"/>
<keyword evidence="3" id="KW-1185">Reference proteome</keyword>
<evidence type="ECO:0000313" key="3">
    <source>
        <dbReference type="Proteomes" id="UP001153069"/>
    </source>
</evidence>
<comment type="caution">
    <text evidence="2">The sequence shown here is derived from an EMBL/GenBank/DDBJ whole genome shotgun (WGS) entry which is preliminary data.</text>
</comment>
<feature type="region of interest" description="Disordered" evidence="1">
    <location>
        <begin position="63"/>
        <end position="91"/>
    </location>
</feature>
<evidence type="ECO:0000313" key="2">
    <source>
        <dbReference type="EMBL" id="CAB9500344.1"/>
    </source>
</evidence>
<gene>
    <name evidence="2" type="ORF">SEMRO_82_G043690.1</name>
</gene>
<dbReference type="AlphaFoldDB" id="A0A9N8DIJ5"/>
<protein>
    <submittedName>
        <fullName evidence="2">Uncharacterized protein</fullName>
    </submittedName>
</protein>
<accession>A0A9N8DIJ5</accession>